<dbReference type="EMBL" id="JANAVB010028399">
    <property type="protein sequence ID" value="KAJ6815828.1"/>
    <property type="molecule type" value="Genomic_DNA"/>
</dbReference>
<comment type="caution">
    <text evidence="1">The sequence shown here is derived from an EMBL/GenBank/DDBJ whole genome shotgun (WGS) entry which is preliminary data.</text>
</comment>
<evidence type="ECO:0008006" key="4">
    <source>
        <dbReference type="Google" id="ProtNLM"/>
    </source>
</evidence>
<gene>
    <name evidence="2" type="ORF">M6B38_383525</name>
    <name evidence="1" type="ORF">M6B38_417955</name>
</gene>
<dbReference type="Proteomes" id="UP001140949">
    <property type="component" value="Unassembled WGS sequence"/>
</dbReference>
<evidence type="ECO:0000313" key="2">
    <source>
        <dbReference type="EMBL" id="KAJ6823553.1"/>
    </source>
</evidence>
<reference evidence="1" key="2">
    <citation type="submission" date="2023-04" db="EMBL/GenBank/DDBJ databases">
        <authorList>
            <person name="Bruccoleri R.E."/>
            <person name="Oakeley E.J."/>
            <person name="Faust A.-M."/>
            <person name="Dessus-Babus S."/>
            <person name="Altorfer M."/>
            <person name="Burckhardt D."/>
            <person name="Oertli M."/>
            <person name="Naumann U."/>
            <person name="Petersen F."/>
            <person name="Wong J."/>
        </authorList>
    </citation>
    <scope>NUCLEOTIDE SEQUENCE</scope>
    <source>
        <strain evidence="1">GSM-AAB239-AS_SAM_17_03QT</strain>
        <tissue evidence="1">Leaf</tissue>
    </source>
</reference>
<evidence type="ECO:0000313" key="3">
    <source>
        <dbReference type="Proteomes" id="UP001140949"/>
    </source>
</evidence>
<evidence type="ECO:0000313" key="1">
    <source>
        <dbReference type="EMBL" id="KAJ6815828.1"/>
    </source>
</evidence>
<name>A0AAX6FI24_IRIPA</name>
<sequence length="77" mass="9026">MMASGLKVQHNPLCEEEIVCHNCRRSGRITKYCPTTTKEKNCYVRQTKKDRHLTSMLLRAYGMEVKQAIQKKKRDLV</sequence>
<dbReference type="AlphaFoldDB" id="A0AAX6FI24"/>
<keyword evidence="3" id="KW-1185">Reference proteome</keyword>
<protein>
    <recommendedName>
        <fullName evidence="4">CCHC-type domain-containing protein</fullName>
    </recommendedName>
</protein>
<reference evidence="1" key="1">
    <citation type="journal article" date="2023" name="GigaByte">
        <title>Genome assembly of the bearded iris, Iris pallida Lam.</title>
        <authorList>
            <person name="Bruccoleri R.E."/>
            <person name="Oakeley E.J."/>
            <person name="Faust A.M.E."/>
            <person name="Altorfer M."/>
            <person name="Dessus-Babus S."/>
            <person name="Burckhardt D."/>
            <person name="Oertli M."/>
            <person name="Naumann U."/>
            <person name="Petersen F."/>
            <person name="Wong J."/>
        </authorList>
    </citation>
    <scope>NUCLEOTIDE SEQUENCE</scope>
    <source>
        <strain evidence="1">GSM-AAB239-AS_SAM_17_03QT</strain>
    </source>
</reference>
<proteinExistence type="predicted"/>
<dbReference type="EMBL" id="JANAVB010022683">
    <property type="protein sequence ID" value="KAJ6823553.1"/>
    <property type="molecule type" value="Genomic_DNA"/>
</dbReference>
<accession>A0AAX6FI24</accession>
<organism evidence="1 3">
    <name type="scientific">Iris pallida</name>
    <name type="common">Sweet iris</name>
    <dbReference type="NCBI Taxonomy" id="29817"/>
    <lineage>
        <taxon>Eukaryota</taxon>
        <taxon>Viridiplantae</taxon>
        <taxon>Streptophyta</taxon>
        <taxon>Embryophyta</taxon>
        <taxon>Tracheophyta</taxon>
        <taxon>Spermatophyta</taxon>
        <taxon>Magnoliopsida</taxon>
        <taxon>Liliopsida</taxon>
        <taxon>Asparagales</taxon>
        <taxon>Iridaceae</taxon>
        <taxon>Iridoideae</taxon>
        <taxon>Irideae</taxon>
        <taxon>Iris</taxon>
    </lineage>
</organism>